<accession>A0A0A9BYB5</accession>
<organism evidence="1">
    <name type="scientific">Arundo donax</name>
    <name type="common">Giant reed</name>
    <name type="synonym">Donax arundinaceus</name>
    <dbReference type="NCBI Taxonomy" id="35708"/>
    <lineage>
        <taxon>Eukaryota</taxon>
        <taxon>Viridiplantae</taxon>
        <taxon>Streptophyta</taxon>
        <taxon>Embryophyta</taxon>
        <taxon>Tracheophyta</taxon>
        <taxon>Spermatophyta</taxon>
        <taxon>Magnoliopsida</taxon>
        <taxon>Liliopsida</taxon>
        <taxon>Poales</taxon>
        <taxon>Poaceae</taxon>
        <taxon>PACMAD clade</taxon>
        <taxon>Arundinoideae</taxon>
        <taxon>Arundineae</taxon>
        <taxon>Arundo</taxon>
    </lineage>
</organism>
<name>A0A0A9BYB5_ARUDO</name>
<evidence type="ECO:0000313" key="1">
    <source>
        <dbReference type="EMBL" id="JAD69034.1"/>
    </source>
</evidence>
<reference evidence="1" key="2">
    <citation type="journal article" date="2015" name="Data Brief">
        <title>Shoot transcriptome of the giant reed, Arundo donax.</title>
        <authorList>
            <person name="Barrero R.A."/>
            <person name="Guerrero F.D."/>
            <person name="Moolhuijzen P."/>
            <person name="Goolsby J.A."/>
            <person name="Tidwell J."/>
            <person name="Bellgard S.E."/>
            <person name="Bellgard M.I."/>
        </authorList>
    </citation>
    <scope>NUCLEOTIDE SEQUENCE</scope>
    <source>
        <tissue evidence="1">Shoot tissue taken approximately 20 cm above the soil surface</tissue>
    </source>
</reference>
<dbReference type="EMBL" id="GBRH01228861">
    <property type="protein sequence ID" value="JAD69034.1"/>
    <property type="molecule type" value="Transcribed_RNA"/>
</dbReference>
<protein>
    <submittedName>
        <fullName evidence="1">Uncharacterized protein</fullName>
    </submittedName>
</protein>
<sequence length="24" mass="2886">MRILSSFLFSADRSRTIYPSPVWR</sequence>
<proteinExistence type="predicted"/>
<dbReference type="AlphaFoldDB" id="A0A0A9BYB5"/>
<reference evidence="1" key="1">
    <citation type="submission" date="2014-09" db="EMBL/GenBank/DDBJ databases">
        <authorList>
            <person name="Magalhaes I.L.F."/>
            <person name="Oliveira U."/>
            <person name="Santos F.R."/>
            <person name="Vidigal T.H.D.A."/>
            <person name="Brescovit A.D."/>
            <person name="Santos A.J."/>
        </authorList>
    </citation>
    <scope>NUCLEOTIDE SEQUENCE</scope>
    <source>
        <tissue evidence="1">Shoot tissue taken approximately 20 cm above the soil surface</tissue>
    </source>
</reference>